<protein>
    <submittedName>
        <fullName evidence="2">Spherulin-2A-like</fullName>
    </submittedName>
</protein>
<dbReference type="OrthoDB" id="8122616at2759"/>
<dbReference type="CDD" id="cd20235">
    <property type="entry name" value="PFM_spherulin-2a-like"/>
    <property type="match status" value="1"/>
</dbReference>
<keyword evidence="1" id="KW-1185">Reference proteome</keyword>
<sequence>MILVEIVASDNRTKSVVNLSGSSKAIISDTERNLFRLSDYNLKKAVEAHFGQQPTDAFLRSPTPWDDLYQRYGWTQVSTTLTPVVARILRVSSKPSVIATKHFQNDSTRRATFNGKIKEEVQNTVISSWEKSSDFSVGLNINYNFGTKVTSSSAGASFSYTSKWGESNSISEAVTVGSESGVEITLEPGQGVVAELHATRGTMEIQVDYEATLCGSTAINYYYKYKDHHFWALDINEVMTAGGLRTSVQSREVIKFDYYSDSTVVIKNA</sequence>
<dbReference type="RefSeq" id="XP_026753540.1">
    <property type="nucleotide sequence ID" value="XM_026897739.3"/>
</dbReference>
<evidence type="ECO:0000313" key="2">
    <source>
        <dbReference type="RefSeq" id="XP_026753540.1"/>
    </source>
</evidence>
<proteinExistence type="predicted"/>
<organism evidence="1 2">
    <name type="scientific">Galleria mellonella</name>
    <name type="common">Greater wax moth</name>
    <dbReference type="NCBI Taxonomy" id="7137"/>
    <lineage>
        <taxon>Eukaryota</taxon>
        <taxon>Metazoa</taxon>
        <taxon>Ecdysozoa</taxon>
        <taxon>Arthropoda</taxon>
        <taxon>Hexapoda</taxon>
        <taxon>Insecta</taxon>
        <taxon>Pterygota</taxon>
        <taxon>Neoptera</taxon>
        <taxon>Endopterygota</taxon>
        <taxon>Lepidoptera</taxon>
        <taxon>Glossata</taxon>
        <taxon>Ditrysia</taxon>
        <taxon>Pyraloidea</taxon>
        <taxon>Pyralidae</taxon>
        <taxon>Galleriinae</taxon>
        <taxon>Galleria</taxon>
    </lineage>
</organism>
<dbReference type="Proteomes" id="UP001652740">
    <property type="component" value="Unplaced"/>
</dbReference>
<dbReference type="InParanoid" id="A0A6J1WPN2"/>
<dbReference type="GeneID" id="113513755"/>
<dbReference type="AlphaFoldDB" id="A0A6J1WPN2"/>
<dbReference type="Gene3D" id="2.170.15.10">
    <property type="entry name" value="Proaerolysin, chain A, domain 3"/>
    <property type="match status" value="1"/>
</dbReference>
<accession>A0A6J1WPN2</accession>
<reference evidence="2" key="1">
    <citation type="submission" date="2025-08" db="UniProtKB">
        <authorList>
            <consortium name="RefSeq"/>
        </authorList>
    </citation>
    <scope>IDENTIFICATION</scope>
    <source>
        <tissue evidence="2">Whole larvae</tissue>
    </source>
</reference>
<evidence type="ECO:0000313" key="1">
    <source>
        <dbReference type="Proteomes" id="UP001652740"/>
    </source>
</evidence>
<name>A0A6J1WPN2_GALME</name>
<dbReference type="KEGG" id="gmw:113513755"/>
<gene>
    <name evidence="2" type="primary">LOC113513755</name>
</gene>
<dbReference type="SUPFAM" id="SSF56973">
    <property type="entry name" value="Aerolisin/ETX pore-forming domain"/>
    <property type="match status" value="1"/>
</dbReference>